<comment type="similarity">
    <text evidence="2">Belongs to the bZIP family.</text>
</comment>
<dbReference type="OrthoDB" id="1642657at2759"/>
<dbReference type="InterPro" id="IPR012900">
    <property type="entry name" value="MFMR"/>
</dbReference>
<feature type="region of interest" description="Disordered" evidence="7">
    <location>
        <begin position="1"/>
        <end position="21"/>
    </location>
</feature>
<proteinExistence type="inferred from homology"/>
<feature type="domain" description="BZIP" evidence="8">
    <location>
        <begin position="260"/>
        <end position="323"/>
    </location>
</feature>
<evidence type="ECO:0000256" key="5">
    <source>
        <dbReference type="ARBA" id="ARBA00023163"/>
    </source>
</evidence>
<dbReference type="SUPFAM" id="SSF57959">
    <property type="entry name" value="Leucine zipper domain"/>
    <property type="match status" value="1"/>
</dbReference>
<dbReference type="Pfam" id="PF00170">
    <property type="entry name" value="bZIP_1"/>
    <property type="match status" value="1"/>
</dbReference>
<evidence type="ECO:0000256" key="7">
    <source>
        <dbReference type="SAM" id="MobiDB-lite"/>
    </source>
</evidence>
<dbReference type="GO" id="GO:0005634">
    <property type="term" value="C:nucleus"/>
    <property type="evidence" value="ECO:0007669"/>
    <property type="project" value="UniProtKB-SubCell"/>
</dbReference>
<dbReference type="Pfam" id="PF07777">
    <property type="entry name" value="MFMR"/>
    <property type="match status" value="1"/>
</dbReference>
<feature type="region of interest" description="Disordered" evidence="7">
    <location>
        <begin position="257"/>
        <end position="285"/>
    </location>
</feature>
<dbReference type="InterPro" id="IPR046347">
    <property type="entry name" value="bZIP_sf"/>
</dbReference>
<dbReference type="InterPro" id="IPR044827">
    <property type="entry name" value="GBF-like"/>
</dbReference>
<dbReference type="EMBL" id="BJWL01000015">
    <property type="protein sequence ID" value="GFZ01482.1"/>
    <property type="molecule type" value="Genomic_DNA"/>
</dbReference>
<dbReference type="PANTHER" id="PTHR45967:SF38">
    <property type="entry name" value="G-BOX-BINDING FACTOR 2"/>
    <property type="match status" value="1"/>
</dbReference>
<dbReference type="InterPro" id="IPR045314">
    <property type="entry name" value="bZIP_plant_GBF1"/>
</dbReference>
<accession>A0A7J0FRZ0</accession>
<evidence type="ECO:0000313" key="9">
    <source>
        <dbReference type="EMBL" id="GFZ01482.1"/>
    </source>
</evidence>
<keyword evidence="5" id="KW-0804">Transcription</keyword>
<feature type="region of interest" description="Disordered" evidence="7">
    <location>
        <begin position="349"/>
        <end position="370"/>
    </location>
</feature>
<evidence type="ECO:0000313" key="10">
    <source>
        <dbReference type="Proteomes" id="UP000585474"/>
    </source>
</evidence>
<dbReference type="Proteomes" id="UP000585474">
    <property type="component" value="Unassembled WGS sequence"/>
</dbReference>
<name>A0A7J0FRZ0_9ERIC</name>
<comment type="caution">
    <text evidence="9">The sequence shown here is derived from an EMBL/GenBank/DDBJ whole genome shotgun (WGS) entry which is preliminary data.</text>
</comment>
<comment type="subcellular location">
    <subcellularLocation>
        <location evidence="1">Nucleus</location>
    </subcellularLocation>
</comment>
<gene>
    <name evidence="9" type="ORF">Acr_15g0000910</name>
</gene>
<reference evidence="9 10" key="1">
    <citation type="submission" date="2019-07" db="EMBL/GenBank/DDBJ databases">
        <title>De Novo Assembly of kiwifruit Actinidia rufa.</title>
        <authorList>
            <person name="Sugita-Konishi S."/>
            <person name="Sato K."/>
            <person name="Mori E."/>
            <person name="Abe Y."/>
            <person name="Kisaki G."/>
            <person name="Hamano K."/>
            <person name="Suezawa K."/>
            <person name="Otani M."/>
            <person name="Fukuda T."/>
            <person name="Manabe T."/>
            <person name="Gomi K."/>
            <person name="Tabuchi M."/>
            <person name="Akimitsu K."/>
            <person name="Kataoka I."/>
        </authorList>
    </citation>
    <scope>NUCLEOTIDE SEQUENCE [LARGE SCALE GENOMIC DNA]</scope>
    <source>
        <strain evidence="10">cv. Fuchu</strain>
    </source>
</reference>
<dbReference type="PANTHER" id="PTHR45967">
    <property type="entry name" value="G-BOX-BINDING FACTOR 3-RELATED"/>
    <property type="match status" value="1"/>
</dbReference>
<keyword evidence="10" id="KW-1185">Reference proteome</keyword>
<dbReference type="Gene3D" id="1.20.5.170">
    <property type="match status" value="1"/>
</dbReference>
<dbReference type="AlphaFoldDB" id="A0A7J0FRZ0"/>
<feature type="compositionally biased region" description="Polar residues" evidence="7">
    <location>
        <begin position="359"/>
        <end position="370"/>
    </location>
</feature>
<evidence type="ECO:0000256" key="3">
    <source>
        <dbReference type="ARBA" id="ARBA00023015"/>
    </source>
</evidence>
<keyword evidence="3" id="KW-0805">Transcription regulation</keyword>
<dbReference type="PROSITE" id="PS00036">
    <property type="entry name" value="BZIP_BASIC"/>
    <property type="match status" value="1"/>
</dbReference>
<dbReference type="CDD" id="cd14702">
    <property type="entry name" value="bZIP_plant_GBF1"/>
    <property type="match status" value="1"/>
</dbReference>
<dbReference type="PROSITE" id="PS50217">
    <property type="entry name" value="BZIP"/>
    <property type="match status" value="1"/>
</dbReference>
<sequence length="370" mass="40209">MGSSEEMKSPKSAKVSPSNQEHTNIHLYPDWANIQAYYGPGVPVPPSYLNSAVMAGPVPHPHSWSPPQTLMPSYGVPYSTIYSPGVVYAHPAVPLDDSQETTLFSANMMSYPAVTVIQVAAPVSTQQLSNSSDITDQGLRKKLKSVDGVAMRDVKNNVDVDGEGLVHGASQSAEGGIRASSNASNYNDVKVHTQARPVTQGDANVTARSVLGIIVAPENAARQPVDTDTPNGKAKTIKTCDAATSGVGLPLEVRIQDQRQQKQERRKQANRESARRSRLRKQAETEELMERYETLKVENIALKSEMNQLTEGSEKLRVENDALMEKLNVADVTHKEEMVLDEIEPDLAQRNCSEDGVQLNKSGPVNGNKG</sequence>
<organism evidence="9 10">
    <name type="scientific">Actinidia rufa</name>
    <dbReference type="NCBI Taxonomy" id="165716"/>
    <lineage>
        <taxon>Eukaryota</taxon>
        <taxon>Viridiplantae</taxon>
        <taxon>Streptophyta</taxon>
        <taxon>Embryophyta</taxon>
        <taxon>Tracheophyta</taxon>
        <taxon>Spermatophyta</taxon>
        <taxon>Magnoliopsida</taxon>
        <taxon>eudicotyledons</taxon>
        <taxon>Gunneridae</taxon>
        <taxon>Pentapetalae</taxon>
        <taxon>asterids</taxon>
        <taxon>Ericales</taxon>
        <taxon>Actinidiaceae</taxon>
        <taxon>Actinidia</taxon>
    </lineage>
</organism>
<keyword evidence="6" id="KW-0539">Nucleus</keyword>
<protein>
    <submittedName>
        <fullName evidence="9">G-box binding factor 3</fullName>
    </submittedName>
</protein>
<evidence type="ECO:0000256" key="4">
    <source>
        <dbReference type="ARBA" id="ARBA00023125"/>
    </source>
</evidence>
<evidence type="ECO:0000259" key="8">
    <source>
        <dbReference type="PROSITE" id="PS50217"/>
    </source>
</evidence>
<evidence type="ECO:0000256" key="2">
    <source>
        <dbReference type="ARBA" id="ARBA00007163"/>
    </source>
</evidence>
<evidence type="ECO:0000256" key="1">
    <source>
        <dbReference type="ARBA" id="ARBA00004123"/>
    </source>
</evidence>
<keyword evidence="4" id="KW-0238">DNA-binding</keyword>
<dbReference type="InterPro" id="IPR004827">
    <property type="entry name" value="bZIP"/>
</dbReference>
<dbReference type="SMART" id="SM00338">
    <property type="entry name" value="BRLZ"/>
    <property type="match status" value="1"/>
</dbReference>
<evidence type="ECO:0000256" key="6">
    <source>
        <dbReference type="ARBA" id="ARBA00023242"/>
    </source>
</evidence>
<dbReference type="GO" id="GO:0000976">
    <property type="term" value="F:transcription cis-regulatory region binding"/>
    <property type="evidence" value="ECO:0007669"/>
    <property type="project" value="UniProtKB-ARBA"/>
</dbReference>
<dbReference type="GO" id="GO:0003700">
    <property type="term" value="F:DNA-binding transcription factor activity"/>
    <property type="evidence" value="ECO:0007669"/>
    <property type="project" value="InterPro"/>
</dbReference>